<reference evidence="1 2" key="1">
    <citation type="journal article" date="2014" name="BMC Genomics">
        <title>Comparative genomics of the major fungal agents of human and animal Sporotrichosis: Sporothrix schenckii and Sporothrix brasiliensis.</title>
        <authorList>
            <person name="Teixeira M.M."/>
            <person name="de Almeida L.G."/>
            <person name="Kubitschek-Barreira P."/>
            <person name="Alves F.L."/>
            <person name="Kioshima E.S."/>
            <person name="Abadio A.K."/>
            <person name="Fernandes L."/>
            <person name="Derengowski L.S."/>
            <person name="Ferreira K.S."/>
            <person name="Souza R.C."/>
            <person name="Ruiz J.C."/>
            <person name="de Andrade N.C."/>
            <person name="Paes H.C."/>
            <person name="Nicola A.M."/>
            <person name="Albuquerque P."/>
            <person name="Gerber A.L."/>
            <person name="Martins V.P."/>
            <person name="Peconick L.D."/>
            <person name="Neto A.V."/>
            <person name="Chaucanez C.B."/>
            <person name="Silva P.A."/>
            <person name="Cunha O.L."/>
            <person name="de Oliveira F.F."/>
            <person name="dos Santos T.C."/>
            <person name="Barros A.L."/>
            <person name="Soares M.A."/>
            <person name="de Oliveira L.M."/>
            <person name="Marini M.M."/>
            <person name="Villalobos-Duno H."/>
            <person name="Cunha M.M."/>
            <person name="de Hoog S."/>
            <person name="da Silveira J.F."/>
            <person name="Henrissat B."/>
            <person name="Nino-Vega G.A."/>
            <person name="Cisalpino P.S."/>
            <person name="Mora-Montes H.M."/>
            <person name="Almeida S.R."/>
            <person name="Stajich J.E."/>
            <person name="Lopes-Bezerra L.M."/>
            <person name="Vasconcelos A.T."/>
            <person name="Felipe M.S."/>
        </authorList>
    </citation>
    <scope>NUCLEOTIDE SEQUENCE [LARGE SCALE GENOMIC DNA]</scope>
    <source>
        <strain evidence="1 2">1099-18</strain>
    </source>
</reference>
<dbReference type="VEuPathDB" id="FungiDB:SPSK_02089"/>
<organism evidence="1 2">
    <name type="scientific">Sporothrix schenckii 1099-18</name>
    <dbReference type="NCBI Taxonomy" id="1397361"/>
    <lineage>
        <taxon>Eukaryota</taxon>
        <taxon>Fungi</taxon>
        <taxon>Dikarya</taxon>
        <taxon>Ascomycota</taxon>
        <taxon>Pezizomycotina</taxon>
        <taxon>Sordariomycetes</taxon>
        <taxon>Sordariomycetidae</taxon>
        <taxon>Ophiostomatales</taxon>
        <taxon>Ophiostomataceae</taxon>
        <taxon>Sporothrix</taxon>
    </lineage>
</organism>
<evidence type="ECO:0000313" key="1">
    <source>
        <dbReference type="EMBL" id="KJR87067.1"/>
    </source>
</evidence>
<reference evidence="1 2" key="2">
    <citation type="journal article" date="2015" name="Eukaryot. Cell">
        <title>Asexual propagation of a virulent clone complex in a human and feline outbreak of sporotrichosis.</title>
        <authorList>
            <person name="Teixeira Mde M."/>
            <person name="Rodrigues A.M."/>
            <person name="Tsui C.K."/>
            <person name="de Almeida L.G."/>
            <person name="Van Diepeningen A.D."/>
            <person name="van den Ende B.G."/>
            <person name="Fernandes G.F."/>
            <person name="Kano R."/>
            <person name="Hamelin R.C."/>
            <person name="Lopes-Bezerra L.M."/>
            <person name="Vasconcelos A.T."/>
            <person name="de Hoog S."/>
            <person name="de Camargo Z.P."/>
            <person name="Felipe M.S."/>
        </authorList>
    </citation>
    <scope>NUCLEOTIDE SEQUENCE [LARGE SCALE GENOMIC DNA]</scope>
    <source>
        <strain evidence="1 2">1099-18</strain>
    </source>
</reference>
<gene>
    <name evidence="1" type="ORF">SPSK_02089</name>
</gene>
<dbReference type="AlphaFoldDB" id="A0A0F2MBQ6"/>
<evidence type="ECO:0000313" key="2">
    <source>
        <dbReference type="Proteomes" id="UP000033710"/>
    </source>
</evidence>
<dbReference type="GeneID" id="27664259"/>
<dbReference type="KEGG" id="ssck:SPSK_02089"/>
<proteinExistence type="predicted"/>
<dbReference type="Proteomes" id="UP000033710">
    <property type="component" value="Unassembled WGS sequence"/>
</dbReference>
<comment type="caution">
    <text evidence="1">The sequence shown here is derived from an EMBL/GenBank/DDBJ whole genome shotgun (WGS) entry which is preliminary data.</text>
</comment>
<sequence>MVDDDGDGWLRISTQTRFAAMASRQMLLYVFGTGESLDAGFQAPLWLCAVPHNGGGHPPKRRQAHRTVARRALLIGCSCDAPTGEDHS</sequence>
<protein>
    <submittedName>
        <fullName evidence="1">Uncharacterized protein</fullName>
    </submittedName>
</protein>
<dbReference type="RefSeq" id="XP_016589743.1">
    <property type="nucleotide sequence ID" value="XM_016728982.1"/>
</dbReference>
<name>A0A0F2MBQ6_SPOSC</name>
<dbReference type="EMBL" id="AXCR01000005">
    <property type="protein sequence ID" value="KJR87067.1"/>
    <property type="molecule type" value="Genomic_DNA"/>
</dbReference>
<accession>A0A0F2MBQ6</accession>